<gene>
    <name evidence="1" type="ORF">FNW02_20950</name>
</gene>
<evidence type="ECO:0000313" key="1">
    <source>
        <dbReference type="EMBL" id="MBD6618223.1"/>
    </source>
</evidence>
<comment type="caution">
    <text evidence="1">The sequence shown here is derived from an EMBL/GenBank/DDBJ whole genome shotgun (WGS) entry which is preliminary data.</text>
</comment>
<proteinExistence type="predicted"/>
<evidence type="ECO:0000313" key="2">
    <source>
        <dbReference type="Proteomes" id="UP001165986"/>
    </source>
</evidence>
<keyword evidence="2" id="KW-1185">Reference proteome</keyword>
<dbReference type="AlphaFoldDB" id="A0AA40T062"/>
<organism evidence="1 2">
    <name type="scientific">Komarekiella delphini-convector SJRDD-AB1</name>
    <dbReference type="NCBI Taxonomy" id="2593771"/>
    <lineage>
        <taxon>Bacteria</taxon>
        <taxon>Bacillati</taxon>
        <taxon>Cyanobacteriota</taxon>
        <taxon>Cyanophyceae</taxon>
        <taxon>Nostocales</taxon>
        <taxon>Nostocaceae</taxon>
        <taxon>Komarekiella</taxon>
        <taxon>Komarekiella delphini-convector</taxon>
    </lineage>
</organism>
<dbReference type="Proteomes" id="UP001165986">
    <property type="component" value="Unassembled WGS sequence"/>
</dbReference>
<name>A0AA40T062_9NOST</name>
<dbReference type="EMBL" id="VJXY01000024">
    <property type="protein sequence ID" value="MBD6618223.1"/>
    <property type="molecule type" value="Genomic_DNA"/>
</dbReference>
<dbReference type="RefSeq" id="WP_191759440.1">
    <property type="nucleotide sequence ID" value="NZ_VJXY01000024.1"/>
</dbReference>
<protein>
    <recommendedName>
        <fullName evidence="3">Phage protein D</fullName>
    </recommendedName>
</protein>
<reference evidence="1" key="1">
    <citation type="submission" date="2019-07" db="EMBL/GenBank/DDBJ databases">
        <title>Toxilogical consequences of a new and cryptic species of cyanobacteria (Komarekiella delphini-convector) recovered from the epidermis of a bottlenose dolphin and 1500 ft. in the air.</title>
        <authorList>
            <person name="Brown A.O."/>
            <person name="Dvorak P."/>
            <person name="Villanueva C.D."/>
            <person name="Foss A.J."/>
            <person name="Garvey A.D."/>
            <person name="Gibson Q.A."/>
            <person name="Johansen J.R."/>
            <person name="Casamatta D.A."/>
        </authorList>
    </citation>
    <scope>NUCLEOTIDE SEQUENCE</scope>
    <source>
        <strain evidence="1">SJRDD-AB1</strain>
    </source>
</reference>
<dbReference type="SUPFAM" id="SSF69279">
    <property type="entry name" value="Phage tail proteins"/>
    <property type="match status" value="1"/>
</dbReference>
<sequence length="380" mass="42223">MPGITLTLRIGKKTPQLAPMLLTEALQSVEVSHKDSDRSGFQIVFQVGRSGSRDLQDDRLLQSPLLEPFNRVILVITLNAKAQVLMDGIITHQEFSPSMEPGRSTLTVTGEDVSVMMAKSKLKIQHPQQSESAIARKIISNYSEYKLIPDIQKPPVEAAPSRNERIPAQSGSDLEYLGLLADRFGYVFYVTPGPGVGQNTAYWGPPPRGTNPQKAITVNMGAFSNADSINFQFDAQSATQMQGSIQERQRNQIRRLQVMKSDRSPLARQSALQLQQIQGVPHIKTFEETGHDLARAQARTQAIVNQSTDNVLTVSGELDTLRYGELLKLRELVNLRGVGNTYDGTYYVKSVTHRLRQGEYKQSFSITREGRGSTISAVRR</sequence>
<evidence type="ECO:0008006" key="3">
    <source>
        <dbReference type="Google" id="ProtNLM"/>
    </source>
</evidence>
<accession>A0AA40T062</accession>